<feature type="transmembrane region" description="Helical" evidence="1">
    <location>
        <begin position="45"/>
        <end position="66"/>
    </location>
</feature>
<gene>
    <name evidence="2" type="ORF">CARN4_1979</name>
</gene>
<evidence type="ECO:0000256" key="1">
    <source>
        <dbReference type="SAM" id="Phobius"/>
    </source>
</evidence>
<protein>
    <submittedName>
        <fullName evidence="2">Uncharacterized protein</fullName>
    </submittedName>
</protein>
<name>E6Q398_9ZZZZ</name>
<evidence type="ECO:0000313" key="2">
    <source>
        <dbReference type="EMBL" id="CBI01658.1"/>
    </source>
</evidence>
<dbReference type="AlphaFoldDB" id="E6Q398"/>
<keyword evidence="1" id="KW-1133">Transmembrane helix</keyword>
<keyword evidence="1" id="KW-0812">Transmembrane</keyword>
<organism evidence="2">
    <name type="scientific">mine drainage metagenome</name>
    <dbReference type="NCBI Taxonomy" id="410659"/>
    <lineage>
        <taxon>unclassified sequences</taxon>
        <taxon>metagenomes</taxon>
        <taxon>ecological metagenomes</taxon>
    </lineage>
</organism>
<sequence length="82" mass="9332">MRVLSHFIERSKRCEMATMEAKEAQFGEERAMSRFSQMSAGGKRAWTVGAIVFFVVLISAIGYSQWYAIHVNVPRYERTGAP</sequence>
<reference evidence="2" key="1">
    <citation type="submission" date="2009-10" db="EMBL/GenBank/DDBJ databases">
        <title>Diversity of trophic interactions inside an arsenic-rich microbial ecosystem.</title>
        <authorList>
            <person name="Bertin P.N."/>
            <person name="Heinrich-Salmeron A."/>
            <person name="Pelletier E."/>
            <person name="Goulhen-Chollet F."/>
            <person name="Arsene-Ploetze F."/>
            <person name="Gallien S."/>
            <person name="Calteau A."/>
            <person name="Vallenet D."/>
            <person name="Casiot C."/>
            <person name="Chane-Woon-Ming B."/>
            <person name="Giloteaux L."/>
            <person name="Barakat M."/>
            <person name="Bonnefoy V."/>
            <person name="Bruneel O."/>
            <person name="Chandler M."/>
            <person name="Cleiss J."/>
            <person name="Duran R."/>
            <person name="Elbaz-Poulichet F."/>
            <person name="Fonknechten N."/>
            <person name="Lauga B."/>
            <person name="Mornico D."/>
            <person name="Ortet P."/>
            <person name="Schaeffer C."/>
            <person name="Siguier P."/>
            <person name="Alexander Thil Smith A."/>
            <person name="Van Dorsselaer A."/>
            <person name="Weissenbach J."/>
            <person name="Medigue C."/>
            <person name="Le Paslier D."/>
        </authorList>
    </citation>
    <scope>NUCLEOTIDE SEQUENCE</scope>
</reference>
<proteinExistence type="predicted"/>
<dbReference type="EMBL" id="CABO01000019">
    <property type="protein sequence ID" value="CBI01658.1"/>
    <property type="molecule type" value="Genomic_DNA"/>
</dbReference>
<keyword evidence="1" id="KW-0472">Membrane</keyword>
<comment type="caution">
    <text evidence="2">The sequence shown here is derived from an EMBL/GenBank/DDBJ whole genome shotgun (WGS) entry which is preliminary data.</text>
</comment>
<accession>E6Q398</accession>